<dbReference type="Gene3D" id="3.10.450.530">
    <property type="entry name" value="Ribonuclease toxin, BrnT, of type II toxin-antitoxin system"/>
    <property type="match status" value="1"/>
</dbReference>
<reference evidence="2" key="2">
    <citation type="journal article" date="2017" name="Plant Physiol. Biochem.">
        <title>Differential oxidative and antioxidative response of duckweed Lemna minor toward plant growth promoting/inhibiting bacteria.</title>
        <authorList>
            <person name="Ishizawa H."/>
            <person name="Kuroda M."/>
            <person name="Morikawa M."/>
            <person name="Ike M."/>
        </authorList>
    </citation>
    <scope>NUCLEOTIDE SEQUENCE [LARGE SCALE GENOMIC DNA]</scope>
    <source>
        <strain evidence="2">M6</strain>
    </source>
</reference>
<dbReference type="RefSeq" id="WP_420000731.1">
    <property type="nucleotide sequence ID" value="NZ_AP018827.1"/>
</dbReference>
<name>A0A3G9G4U3_9CAUL</name>
<dbReference type="InterPro" id="IPR007460">
    <property type="entry name" value="BrnT_toxin"/>
</dbReference>
<reference evidence="2" key="1">
    <citation type="journal article" date="2017" name="Biotechnol. Biofuels">
        <title>Evaluation of environmental bacterial communities as a factor affecting the growth of duckweed Lemna minor.</title>
        <authorList>
            <person name="Ishizawa H."/>
            <person name="Kuroda M."/>
            <person name="Morikawa M."/>
            <person name="Ike M."/>
        </authorList>
    </citation>
    <scope>NUCLEOTIDE SEQUENCE [LARGE SCALE GENOMIC DNA]</scope>
    <source>
        <strain evidence="2">M6</strain>
    </source>
</reference>
<evidence type="ECO:0000313" key="1">
    <source>
        <dbReference type="EMBL" id="BBF80905.1"/>
    </source>
</evidence>
<organism evidence="1 2">
    <name type="scientific">Asticcacaulis excentricus</name>
    <dbReference type="NCBI Taxonomy" id="78587"/>
    <lineage>
        <taxon>Bacteria</taxon>
        <taxon>Pseudomonadati</taxon>
        <taxon>Pseudomonadota</taxon>
        <taxon>Alphaproteobacteria</taxon>
        <taxon>Caulobacterales</taxon>
        <taxon>Caulobacteraceae</taxon>
        <taxon>Asticcacaulis</taxon>
    </lineage>
</organism>
<dbReference type="Proteomes" id="UP000278756">
    <property type="component" value="Chromosome 1"/>
</dbReference>
<dbReference type="InterPro" id="IPR038573">
    <property type="entry name" value="BrnT_sf"/>
</dbReference>
<sequence>MTRLRFEWDDAKALSNKRKHGISFALATRVFLDPDVLTKLDRITDY</sequence>
<dbReference type="EMBL" id="AP018827">
    <property type="protein sequence ID" value="BBF80905.1"/>
    <property type="molecule type" value="Genomic_DNA"/>
</dbReference>
<protein>
    <recommendedName>
        <fullName evidence="3">BrnT family toxin</fullName>
    </recommendedName>
</protein>
<evidence type="ECO:0000313" key="2">
    <source>
        <dbReference type="Proteomes" id="UP000278756"/>
    </source>
</evidence>
<dbReference type="Pfam" id="PF04365">
    <property type="entry name" value="BrnT_toxin"/>
    <property type="match status" value="1"/>
</dbReference>
<accession>A0A3G9G4U3</accession>
<proteinExistence type="predicted"/>
<evidence type="ECO:0008006" key="3">
    <source>
        <dbReference type="Google" id="ProtNLM"/>
    </source>
</evidence>
<dbReference type="AlphaFoldDB" id="A0A3G9G4U3"/>
<gene>
    <name evidence="1" type="ORF">EM6_1498</name>
</gene>